<dbReference type="Proteomes" id="UP000324800">
    <property type="component" value="Unassembled WGS sequence"/>
</dbReference>
<comment type="caution">
    <text evidence="3">The sequence shown here is derived from an EMBL/GenBank/DDBJ whole genome shotgun (WGS) entry which is preliminary data.</text>
</comment>
<dbReference type="AlphaFoldDB" id="A0A5J4VP59"/>
<evidence type="ECO:0000256" key="2">
    <source>
        <dbReference type="SAM" id="MobiDB-lite"/>
    </source>
</evidence>
<protein>
    <recommendedName>
        <fullName evidence="5">SPRY domain-containing protein</fullName>
    </recommendedName>
</protein>
<reference evidence="3 4" key="1">
    <citation type="submission" date="2019-03" db="EMBL/GenBank/DDBJ databases">
        <title>Single cell metagenomics reveals metabolic interactions within the superorganism composed of flagellate Streblomastix strix and complex community of Bacteroidetes bacteria on its surface.</title>
        <authorList>
            <person name="Treitli S.C."/>
            <person name="Kolisko M."/>
            <person name="Husnik F."/>
            <person name="Keeling P."/>
            <person name="Hampl V."/>
        </authorList>
    </citation>
    <scope>NUCLEOTIDE SEQUENCE [LARGE SCALE GENOMIC DNA]</scope>
    <source>
        <strain evidence="3">ST1C</strain>
    </source>
</reference>
<dbReference type="SUPFAM" id="SSF48371">
    <property type="entry name" value="ARM repeat"/>
    <property type="match status" value="1"/>
</dbReference>
<dbReference type="InterPro" id="IPR016024">
    <property type="entry name" value="ARM-type_fold"/>
</dbReference>
<dbReference type="InterPro" id="IPR011989">
    <property type="entry name" value="ARM-like"/>
</dbReference>
<evidence type="ECO:0008006" key="5">
    <source>
        <dbReference type="Google" id="ProtNLM"/>
    </source>
</evidence>
<dbReference type="EMBL" id="SNRW01005814">
    <property type="protein sequence ID" value="KAA6384321.1"/>
    <property type="molecule type" value="Genomic_DNA"/>
</dbReference>
<proteinExistence type="predicted"/>
<evidence type="ECO:0000256" key="1">
    <source>
        <dbReference type="SAM" id="Coils"/>
    </source>
</evidence>
<evidence type="ECO:0000313" key="4">
    <source>
        <dbReference type="Proteomes" id="UP000324800"/>
    </source>
</evidence>
<evidence type="ECO:0000313" key="3">
    <source>
        <dbReference type="EMBL" id="KAA6384321.1"/>
    </source>
</evidence>
<sequence length="420" mass="47250">MTKKLSEELHHSDTINQPNKNVKNDEIPLLINDLLSENYEQQQQQQQQTTERLVTMVLRDQDCELSISQLYISPLVVMLKSKDEEHSQTACEALSKLIRKSPNIQKSLLKSGFIQMTSFALMEEGDLHHIQTNILVIILDLITSGADIHAMGVLLPVLEKLAKEKDSKQQEIAMKAQIIQTILTSKGVSVPSPSSEIQELKKKNEESLKQIEEQKRLNEEYKKQIIDLEHQIEEAKPKSCDVAISINVPTGSYTKKDGEYTYTSTSGEYKTFPINPIITQGIYKCEFKANQLGNIYFGVMKTGLIVPFGKNSSTQPYTKDNIMTYRNGNVYWNGKGTAGNKNIQTGDIVAIEVNMNVVPRTAHFFTNNVQQPVYISGLPESVQFYFSFNSSVDSISVLSLKYLASSTVTNIPGSKEAKWE</sequence>
<name>A0A5J4VP59_9EUKA</name>
<feature type="coiled-coil region" evidence="1">
    <location>
        <begin position="194"/>
        <end position="238"/>
    </location>
</feature>
<dbReference type="Gene3D" id="1.25.10.10">
    <property type="entry name" value="Leucine-rich Repeat Variant"/>
    <property type="match status" value="1"/>
</dbReference>
<dbReference type="Gene3D" id="2.60.120.920">
    <property type="match status" value="1"/>
</dbReference>
<organism evidence="3 4">
    <name type="scientific">Streblomastix strix</name>
    <dbReference type="NCBI Taxonomy" id="222440"/>
    <lineage>
        <taxon>Eukaryota</taxon>
        <taxon>Metamonada</taxon>
        <taxon>Preaxostyla</taxon>
        <taxon>Oxymonadida</taxon>
        <taxon>Streblomastigidae</taxon>
        <taxon>Streblomastix</taxon>
    </lineage>
</organism>
<feature type="compositionally biased region" description="Basic and acidic residues" evidence="2">
    <location>
        <begin position="1"/>
        <end position="13"/>
    </location>
</feature>
<keyword evidence="1" id="KW-0175">Coiled coil</keyword>
<gene>
    <name evidence="3" type="ORF">EZS28_020153</name>
</gene>
<accession>A0A5J4VP59</accession>
<feature type="region of interest" description="Disordered" evidence="2">
    <location>
        <begin position="1"/>
        <end position="21"/>
    </location>
</feature>
<dbReference type="OrthoDB" id="7537227at2759"/>
<dbReference type="InterPro" id="IPR043136">
    <property type="entry name" value="B30.2/SPRY_sf"/>
</dbReference>